<keyword evidence="16" id="KW-1133">Transmembrane helix</keyword>
<name>A0ABN6CT63_9ACTN</name>
<evidence type="ECO:0000256" key="12">
    <source>
        <dbReference type="ARBA" id="ARBA00023012"/>
    </source>
</evidence>
<dbReference type="SUPFAM" id="SSF55874">
    <property type="entry name" value="ATPase domain of HSP90 chaperone/DNA topoisomerase II/histidine kinase"/>
    <property type="match status" value="1"/>
</dbReference>
<evidence type="ECO:0000313" key="18">
    <source>
        <dbReference type="EMBL" id="BCJ48460.1"/>
    </source>
</evidence>
<comment type="function">
    <text evidence="14">Member of the two-component regulatory system NreB/NreC involved in the control of dissimilatory nitrate/nitrite reduction in response to oxygen. NreB functions as a direct oxygen sensor histidine kinase which is autophosphorylated, in the absence of oxygen, probably at the conserved histidine residue, and transfers its phosphate group probably to a conserved aspartate residue of NreC. NreB/NreC activates the expression of the nitrate (narGHJI) and nitrite (nir) reductase operons, as well as the putative nitrate transporter gene narT.</text>
</comment>
<gene>
    <name evidence="18" type="ORF">Aiant_91170</name>
</gene>
<evidence type="ECO:0000256" key="7">
    <source>
        <dbReference type="ARBA" id="ARBA00022490"/>
    </source>
</evidence>
<dbReference type="Gene3D" id="1.20.5.1930">
    <property type="match status" value="1"/>
</dbReference>
<dbReference type="PANTHER" id="PTHR24421:SF62">
    <property type="entry name" value="SENSORY TRANSDUCTION HISTIDINE KINASE"/>
    <property type="match status" value="1"/>
</dbReference>
<evidence type="ECO:0000256" key="8">
    <source>
        <dbReference type="ARBA" id="ARBA00022679"/>
    </source>
</evidence>
<keyword evidence="12" id="KW-0902">Two-component regulatory system</keyword>
<feature type="transmembrane region" description="Helical" evidence="16">
    <location>
        <begin position="116"/>
        <end position="139"/>
    </location>
</feature>
<dbReference type="InterPro" id="IPR004358">
    <property type="entry name" value="Sig_transdc_His_kin-like_C"/>
</dbReference>
<keyword evidence="13" id="KW-0411">Iron-sulfur</keyword>
<evidence type="ECO:0000256" key="6">
    <source>
        <dbReference type="ARBA" id="ARBA00022485"/>
    </source>
</evidence>
<dbReference type="CDD" id="cd16917">
    <property type="entry name" value="HATPase_UhpB-NarQ-NarX-like"/>
    <property type="match status" value="1"/>
</dbReference>
<evidence type="ECO:0000256" key="1">
    <source>
        <dbReference type="ARBA" id="ARBA00000085"/>
    </source>
</evidence>
<feature type="transmembrane region" description="Helical" evidence="16">
    <location>
        <begin position="145"/>
        <end position="165"/>
    </location>
</feature>
<proteinExistence type="predicted"/>
<dbReference type="Proteomes" id="UP000676967">
    <property type="component" value="Chromosome"/>
</dbReference>
<dbReference type="InterPro" id="IPR011712">
    <property type="entry name" value="Sig_transdc_His_kin_sub3_dim/P"/>
</dbReference>
<dbReference type="Gene3D" id="3.30.565.10">
    <property type="entry name" value="Histidine kinase-like ATPase, C-terminal domain"/>
    <property type="match status" value="1"/>
</dbReference>
<dbReference type="InterPro" id="IPR003594">
    <property type="entry name" value="HATPase_dom"/>
</dbReference>
<dbReference type="GO" id="GO:0016301">
    <property type="term" value="F:kinase activity"/>
    <property type="evidence" value="ECO:0007669"/>
    <property type="project" value="UniProtKB-KW"/>
</dbReference>
<dbReference type="InterPro" id="IPR050482">
    <property type="entry name" value="Sensor_HK_TwoCompSys"/>
</dbReference>
<feature type="transmembrane region" description="Helical" evidence="16">
    <location>
        <begin position="20"/>
        <end position="39"/>
    </location>
</feature>
<keyword evidence="7" id="KW-0963">Cytoplasm</keyword>
<evidence type="ECO:0000256" key="14">
    <source>
        <dbReference type="ARBA" id="ARBA00024827"/>
    </source>
</evidence>
<keyword evidence="6" id="KW-0004">4Fe-4S</keyword>
<dbReference type="Pfam" id="PF02518">
    <property type="entry name" value="HATPase_c"/>
    <property type="match status" value="1"/>
</dbReference>
<evidence type="ECO:0000256" key="3">
    <source>
        <dbReference type="ARBA" id="ARBA00004496"/>
    </source>
</evidence>
<protein>
    <recommendedName>
        <fullName evidence="5">Oxygen sensor histidine kinase NreB</fullName>
        <ecNumber evidence="4">2.7.13.3</ecNumber>
    </recommendedName>
    <alternativeName>
        <fullName evidence="15">Nitrogen regulation protein B</fullName>
    </alternativeName>
</protein>
<dbReference type="InterPro" id="IPR017205">
    <property type="entry name" value="Sig_transdc_His_kinase_ChrS"/>
</dbReference>
<dbReference type="EMBL" id="AP023356">
    <property type="protein sequence ID" value="BCJ48460.1"/>
    <property type="molecule type" value="Genomic_DNA"/>
</dbReference>
<evidence type="ECO:0000256" key="16">
    <source>
        <dbReference type="SAM" id="Phobius"/>
    </source>
</evidence>
<evidence type="ECO:0000256" key="5">
    <source>
        <dbReference type="ARBA" id="ARBA00017322"/>
    </source>
</evidence>
<evidence type="ECO:0000256" key="9">
    <source>
        <dbReference type="ARBA" id="ARBA00022723"/>
    </source>
</evidence>
<sequence length="422" mass="45695">MSIEAELREEFDRWETRQNLAFRLAPYFLLAVSVIITLLQQPARLATVLVLSASAALWLLWFHTLHPRWHGNPGLMGFYYTGLVALTAGLVAIAPWYGFFAFVGYPQAVHYLTGRWRYVGAAATATVSAAAFLGGLANIRADNLWLAWLAVGAISAMLAGAIFYFNEMTSHRHDMQRQALVALHEANAKLEAALTENAGLQAQLMVQAREAGVLDERQRMAREIHDTLAQGLAGILTQLQAAKQILDRPDSVREHLTTAIDLARDSLTEARQTVHAVQPAALAEARLPEAISEVARRWSEVSRIAAVLTTTGDPRPMHADVEVTLLRVAQEALANVAKHAQAGRVGLTLSYMADLVTLDVVDDGVGFDPDRRTRATSAGGYGLAGMRQRVQRLAGRLDIESEPGGGTAISASVPAIPVGGTE</sequence>
<evidence type="ECO:0000259" key="17">
    <source>
        <dbReference type="PROSITE" id="PS50109"/>
    </source>
</evidence>
<organism evidence="18 19">
    <name type="scientific">Actinoplanes ianthinogenes</name>
    <dbReference type="NCBI Taxonomy" id="122358"/>
    <lineage>
        <taxon>Bacteria</taxon>
        <taxon>Bacillati</taxon>
        <taxon>Actinomycetota</taxon>
        <taxon>Actinomycetes</taxon>
        <taxon>Micromonosporales</taxon>
        <taxon>Micromonosporaceae</taxon>
        <taxon>Actinoplanes</taxon>
    </lineage>
</organism>
<feature type="transmembrane region" description="Helical" evidence="16">
    <location>
        <begin position="46"/>
        <end position="65"/>
    </location>
</feature>
<evidence type="ECO:0000256" key="15">
    <source>
        <dbReference type="ARBA" id="ARBA00030800"/>
    </source>
</evidence>
<keyword evidence="8" id="KW-0808">Transferase</keyword>
<comment type="subcellular location">
    <subcellularLocation>
        <location evidence="3">Cytoplasm</location>
    </subcellularLocation>
</comment>
<keyword evidence="11" id="KW-0408">Iron</keyword>
<dbReference type="PROSITE" id="PS50109">
    <property type="entry name" value="HIS_KIN"/>
    <property type="match status" value="1"/>
</dbReference>
<dbReference type="RefSeq" id="WP_189335392.1">
    <property type="nucleotide sequence ID" value="NZ_AP023356.1"/>
</dbReference>
<keyword evidence="16" id="KW-0812">Transmembrane</keyword>
<keyword evidence="16" id="KW-0472">Membrane</keyword>
<evidence type="ECO:0000313" key="19">
    <source>
        <dbReference type="Proteomes" id="UP000676967"/>
    </source>
</evidence>
<comment type="cofactor">
    <cofactor evidence="2">
        <name>[4Fe-4S] cluster</name>
        <dbReference type="ChEBI" id="CHEBI:49883"/>
    </cofactor>
</comment>
<dbReference type="Pfam" id="PF07730">
    <property type="entry name" value="HisKA_3"/>
    <property type="match status" value="1"/>
</dbReference>
<dbReference type="SMART" id="SM00387">
    <property type="entry name" value="HATPase_c"/>
    <property type="match status" value="1"/>
</dbReference>
<dbReference type="InterPro" id="IPR005467">
    <property type="entry name" value="His_kinase_dom"/>
</dbReference>
<accession>A0ABN6CT63</accession>
<dbReference type="PANTHER" id="PTHR24421">
    <property type="entry name" value="NITRATE/NITRITE SENSOR PROTEIN NARX-RELATED"/>
    <property type="match status" value="1"/>
</dbReference>
<reference evidence="18 19" key="1">
    <citation type="submission" date="2020-08" db="EMBL/GenBank/DDBJ databases">
        <title>Whole genome shotgun sequence of Actinoplanes ianthinogenes NBRC 13996.</title>
        <authorList>
            <person name="Komaki H."/>
            <person name="Tamura T."/>
        </authorList>
    </citation>
    <scope>NUCLEOTIDE SEQUENCE [LARGE SCALE GENOMIC DNA]</scope>
    <source>
        <strain evidence="18 19">NBRC 13996</strain>
    </source>
</reference>
<dbReference type="EC" id="2.7.13.3" evidence="4"/>
<evidence type="ECO:0000256" key="11">
    <source>
        <dbReference type="ARBA" id="ARBA00023004"/>
    </source>
</evidence>
<dbReference type="PRINTS" id="PR00344">
    <property type="entry name" value="BCTRLSENSOR"/>
</dbReference>
<evidence type="ECO:0000256" key="13">
    <source>
        <dbReference type="ARBA" id="ARBA00023014"/>
    </source>
</evidence>
<feature type="transmembrane region" description="Helical" evidence="16">
    <location>
        <begin position="77"/>
        <end position="104"/>
    </location>
</feature>
<evidence type="ECO:0000256" key="10">
    <source>
        <dbReference type="ARBA" id="ARBA00022777"/>
    </source>
</evidence>
<dbReference type="InterPro" id="IPR036890">
    <property type="entry name" value="HATPase_C_sf"/>
</dbReference>
<evidence type="ECO:0000256" key="4">
    <source>
        <dbReference type="ARBA" id="ARBA00012438"/>
    </source>
</evidence>
<keyword evidence="19" id="KW-1185">Reference proteome</keyword>
<evidence type="ECO:0000256" key="2">
    <source>
        <dbReference type="ARBA" id="ARBA00001966"/>
    </source>
</evidence>
<feature type="domain" description="Histidine kinase" evidence="17">
    <location>
        <begin position="227"/>
        <end position="417"/>
    </location>
</feature>
<keyword evidence="9" id="KW-0479">Metal-binding</keyword>
<comment type="catalytic activity">
    <reaction evidence="1">
        <text>ATP + protein L-histidine = ADP + protein N-phospho-L-histidine.</text>
        <dbReference type="EC" id="2.7.13.3"/>
    </reaction>
</comment>
<keyword evidence="10 18" id="KW-0418">Kinase</keyword>
<dbReference type="PIRSF" id="PIRSF037434">
    <property type="entry name" value="STHK_ChrS"/>
    <property type="match status" value="1"/>
</dbReference>